<dbReference type="CDD" id="cd14014">
    <property type="entry name" value="STKc_PknB_like"/>
    <property type="match status" value="1"/>
</dbReference>
<gene>
    <name evidence="7" type="ORF">B2A_08919</name>
</gene>
<protein>
    <submittedName>
        <fullName evidence="7">Serine/threonine protein kinase</fullName>
        <ecNumber evidence="7">2.7.-.-</ecNumber>
    </submittedName>
</protein>
<dbReference type="EC" id="2.7.-.-" evidence="7"/>
<comment type="caution">
    <text evidence="7">The sequence shown here is derived from an EMBL/GenBank/DDBJ whole genome shotgun (WGS) entry which is preliminary data.</text>
</comment>
<evidence type="ECO:0000256" key="3">
    <source>
        <dbReference type="ARBA" id="ARBA00022777"/>
    </source>
</evidence>
<dbReference type="GO" id="GO:0005524">
    <property type="term" value="F:ATP binding"/>
    <property type="evidence" value="ECO:0007669"/>
    <property type="project" value="UniProtKB-KW"/>
</dbReference>
<feature type="non-terminal residue" evidence="7">
    <location>
        <position position="955"/>
    </location>
</feature>
<reference evidence="7" key="2">
    <citation type="journal article" date="2014" name="ISME J.">
        <title>Microbial stratification in low pH oxic and suboxic macroscopic growths along an acid mine drainage.</title>
        <authorList>
            <person name="Mendez-Garcia C."/>
            <person name="Mesa V."/>
            <person name="Sprenger R.R."/>
            <person name="Richter M."/>
            <person name="Diez M.S."/>
            <person name="Solano J."/>
            <person name="Bargiela R."/>
            <person name="Golyshina O.V."/>
            <person name="Manteca A."/>
            <person name="Ramos J.L."/>
            <person name="Gallego J.R."/>
            <person name="Llorente I."/>
            <person name="Martins Dos Santos V.A."/>
            <person name="Jensen O.N."/>
            <person name="Pelaez A.I."/>
            <person name="Sanchez J."/>
            <person name="Ferrer M."/>
        </authorList>
    </citation>
    <scope>NUCLEOTIDE SEQUENCE</scope>
</reference>
<evidence type="ECO:0000259" key="6">
    <source>
        <dbReference type="PROSITE" id="PS50011"/>
    </source>
</evidence>
<evidence type="ECO:0000256" key="1">
    <source>
        <dbReference type="ARBA" id="ARBA00022679"/>
    </source>
</evidence>
<dbReference type="Pfam" id="PF00069">
    <property type="entry name" value="Pkinase"/>
    <property type="match status" value="1"/>
</dbReference>
<dbReference type="InterPro" id="IPR011009">
    <property type="entry name" value="Kinase-like_dom_sf"/>
</dbReference>
<dbReference type="InterPro" id="IPR008271">
    <property type="entry name" value="Ser/Thr_kinase_AS"/>
</dbReference>
<dbReference type="SUPFAM" id="SSF56112">
    <property type="entry name" value="Protein kinase-like (PK-like)"/>
    <property type="match status" value="1"/>
</dbReference>
<reference evidence="7" key="1">
    <citation type="submission" date="2013-08" db="EMBL/GenBank/DDBJ databases">
        <authorList>
            <person name="Mendez C."/>
            <person name="Richter M."/>
            <person name="Ferrer M."/>
            <person name="Sanchez J."/>
        </authorList>
    </citation>
    <scope>NUCLEOTIDE SEQUENCE</scope>
</reference>
<evidence type="ECO:0000313" key="7">
    <source>
        <dbReference type="EMBL" id="EQD46360.1"/>
    </source>
</evidence>
<sequence>MKSIVELIVALQQGTLTLSAAADAIAARGALPDAEHRAELALLEQAGQQGQLDASTVRELLARLVAAQVAAAPDDSFDDATVVKPVMDDATVVKPAARPPPQPPAEAADGTIVKPVPRPPPPEQDEATIVKPSAMGVPDGTERTTGVTGTAGKTGTGTGSSSMDMASWRRIASAESGEYATVGMLLKGRFLLEREIGRGGMGVVFLARDERKVEARDRDPYVAVKVLNDDFRRHPDSLIALQREARRSQLLAHDNIVRVFDFDKDGTIVFMTMEYIDGSDLKTLIRERAYNGMSLADARPLIEGMAWALKRAHATGVVHSDFKPGNVMVTREGVPKVFDFGIARAAQHAGSDSAGDKTLFDAGTLGALTPAYASLEMIKGQEPAASDDIYALGCVIFELLTGKHPFDKASAEVAQREGRRPPAVPGLTRRQYKTLCDSVAFTREQRLKSAAELIDGLREVTWCQRYGRPFAYGAGVVVLLALGAWGLSRYLHDQQVAHVVERFAPTNARHYANVGQAMTALNGLNPRDRTRIVLEDGEIIQNFLLNRIRSHWDPSVDHYDFAGAERVFQARDQLRLYSPALDREHRAIEQQRNDLLNTLDTQLMERISAGAIFASQPHDVIATMAKIRAMDPTSALLKNSQLELKYDIAIGQSLGSGQIAQAQQQLKLARSVFPDSRRLAVRAQQLAALSSSEQVVSVPTTSRFQTVRQAQTALAGLVATPATTAVWQSQVAAAMVLLQNNQSPSTRHLVDRLGAAIATTVSKQNNALHLPQDIELINFGLRYAPHSAPLLTQRDRLVALQQQQQTRLDQEAATAEIASRIESVRRAAAANDTAKAEQSLARIRTLQPSNPFLVKEGPTLVAEAYIRIAQGAFRAGKYQSAQQTVAQGIAALGPRSDLANARDLYALTAALISAHGQPLAPADYQRLSAQLGRIRKIDANGLKNLESELKSRGQL</sequence>
<dbReference type="InterPro" id="IPR000719">
    <property type="entry name" value="Prot_kinase_dom"/>
</dbReference>
<dbReference type="PROSITE" id="PS00108">
    <property type="entry name" value="PROTEIN_KINASE_ST"/>
    <property type="match status" value="1"/>
</dbReference>
<evidence type="ECO:0000256" key="4">
    <source>
        <dbReference type="ARBA" id="ARBA00022840"/>
    </source>
</evidence>
<dbReference type="PANTHER" id="PTHR43289:SF6">
    <property type="entry name" value="SERINE_THREONINE-PROTEIN KINASE NEKL-3"/>
    <property type="match status" value="1"/>
</dbReference>
<dbReference type="GO" id="GO:0004674">
    <property type="term" value="F:protein serine/threonine kinase activity"/>
    <property type="evidence" value="ECO:0007669"/>
    <property type="project" value="UniProtKB-KW"/>
</dbReference>
<keyword evidence="2" id="KW-0547">Nucleotide-binding</keyword>
<dbReference type="PANTHER" id="PTHR43289">
    <property type="entry name" value="MITOGEN-ACTIVATED PROTEIN KINASE KINASE KINASE 20-RELATED"/>
    <property type="match status" value="1"/>
</dbReference>
<accession>T1AW86</accession>
<feature type="region of interest" description="Disordered" evidence="5">
    <location>
        <begin position="93"/>
        <end position="164"/>
    </location>
</feature>
<evidence type="ECO:0000256" key="2">
    <source>
        <dbReference type="ARBA" id="ARBA00022741"/>
    </source>
</evidence>
<feature type="domain" description="Protein kinase" evidence="6">
    <location>
        <begin position="190"/>
        <end position="471"/>
    </location>
</feature>
<name>T1AW86_9ZZZZ</name>
<dbReference type="Gene3D" id="3.30.200.20">
    <property type="entry name" value="Phosphorylase Kinase, domain 1"/>
    <property type="match status" value="1"/>
</dbReference>
<keyword evidence="1 7" id="KW-0808">Transferase</keyword>
<evidence type="ECO:0000256" key="5">
    <source>
        <dbReference type="SAM" id="MobiDB-lite"/>
    </source>
</evidence>
<dbReference type="EMBL" id="AUZZ01006435">
    <property type="protein sequence ID" value="EQD46360.1"/>
    <property type="molecule type" value="Genomic_DNA"/>
</dbReference>
<dbReference type="Gene3D" id="1.10.510.10">
    <property type="entry name" value="Transferase(Phosphotransferase) domain 1"/>
    <property type="match status" value="1"/>
</dbReference>
<keyword evidence="7" id="KW-0723">Serine/threonine-protein kinase</keyword>
<dbReference type="PROSITE" id="PS50011">
    <property type="entry name" value="PROTEIN_KINASE_DOM"/>
    <property type="match status" value="1"/>
</dbReference>
<keyword evidence="4" id="KW-0067">ATP-binding</keyword>
<proteinExistence type="predicted"/>
<dbReference type="AlphaFoldDB" id="T1AW86"/>
<dbReference type="PROSITE" id="PS00107">
    <property type="entry name" value="PROTEIN_KINASE_ATP"/>
    <property type="match status" value="1"/>
</dbReference>
<organism evidence="7">
    <name type="scientific">mine drainage metagenome</name>
    <dbReference type="NCBI Taxonomy" id="410659"/>
    <lineage>
        <taxon>unclassified sequences</taxon>
        <taxon>metagenomes</taxon>
        <taxon>ecological metagenomes</taxon>
    </lineage>
</organism>
<dbReference type="InterPro" id="IPR017441">
    <property type="entry name" value="Protein_kinase_ATP_BS"/>
</dbReference>
<keyword evidence="3 7" id="KW-0418">Kinase</keyword>